<feature type="signal peptide" evidence="1">
    <location>
        <begin position="1"/>
        <end position="24"/>
    </location>
</feature>
<dbReference type="EMBL" id="JAJADQ010000005">
    <property type="protein sequence ID" value="MCB2378273.1"/>
    <property type="molecule type" value="Genomic_DNA"/>
</dbReference>
<accession>A0ABS8AD02</accession>
<dbReference type="Pfam" id="PF18935">
    <property type="entry name" value="DUF5683"/>
    <property type="match status" value="1"/>
</dbReference>
<organism evidence="3 4">
    <name type="scientific">Hymenobacter nitidus</name>
    <dbReference type="NCBI Taxonomy" id="2880929"/>
    <lineage>
        <taxon>Bacteria</taxon>
        <taxon>Pseudomonadati</taxon>
        <taxon>Bacteroidota</taxon>
        <taxon>Cytophagia</taxon>
        <taxon>Cytophagales</taxon>
        <taxon>Hymenobacteraceae</taxon>
        <taxon>Hymenobacter</taxon>
    </lineage>
</organism>
<evidence type="ECO:0000313" key="3">
    <source>
        <dbReference type="EMBL" id="MCB2378273.1"/>
    </source>
</evidence>
<dbReference type="InterPro" id="IPR043738">
    <property type="entry name" value="DUF5683"/>
</dbReference>
<reference evidence="3" key="1">
    <citation type="submission" date="2021-10" db="EMBL/GenBank/DDBJ databases">
        <authorList>
            <person name="Dean J.D."/>
            <person name="Kim M.K."/>
            <person name="Newey C.N."/>
            <person name="Stoker T.S."/>
            <person name="Thompson D.W."/>
            <person name="Grose J.H."/>
        </authorList>
    </citation>
    <scope>NUCLEOTIDE SEQUENCE</scope>
    <source>
        <strain evidence="3">BT635</strain>
    </source>
</reference>
<keyword evidence="1" id="KW-0732">Signal</keyword>
<gene>
    <name evidence="3" type="ORF">LGH70_11805</name>
</gene>
<evidence type="ECO:0000313" key="4">
    <source>
        <dbReference type="Proteomes" id="UP001165297"/>
    </source>
</evidence>
<name>A0ABS8AD02_9BACT</name>
<sequence>MLNRNRLAALGLLAMLPLAGPVCAQIVTAGPDSAVVGSPVITKESRRTEKLFGVSMTRPKKAGILSAILPGAGQIYNRKYWKLPLVYGAVGGTIYGELYYQRLYKEFKLADAYQKDGDPNTSKDDAGPNAARLDSSNIYRALTTYRTPRDQFYFYIGIAYALNILDAVVDAHLKDFDISDDLSLQWQPTMLWMPSAPLTPGLSLTLTLTNTRPKRPTE</sequence>
<comment type="caution">
    <text evidence="3">The sequence shown here is derived from an EMBL/GenBank/DDBJ whole genome shotgun (WGS) entry which is preliminary data.</text>
</comment>
<evidence type="ECO:0000259" key="2">
    <source>
        <dbReference type="Pfam" id="PF18935"/>
    </source>
</evidence>
<dbReference type="Proteomes" id="UP001165297">
    <property type="component" value="Unassembled WGS sequence"/>
</dbReference>
<feature type="domain" description="DUF5683" evidence="2">
    <location>
        <begin position="56"/>
        <end position="207"/>
    </location>
</feature>
<keyword evidence="4" id="KW-1185">Reference proteome</keyword>
<proteinExistence type="predicted"/>
<dbReference type="RefSeq" id="WP_226185811.1">
    <property type="nucleotide sequence ID" value="NZ_JAJADQ010000005.1"/>
</dbReference>
<feature type="chain" id="PRO_5046898936" evidence="1">
    <location>
        <begin position="25"/>
        <end position="218"/>
    </location>
</feature>
<evidence type="ECO:0000256" key="1">
    <source>
        <dbReference type="SAM" id="SignalP"/>
    </source>
</evidence>
<protein>
    <submittedName>
        <fullName evidence="3">DUF5683 domain-containing protein</fullName>
    </submittedName>
</protein>